<evidence type="ECO:0000256" key="4">
    <source>
        <dbReference type="SAM" id="MobiDB-lite"/>
    </source>
</evidence>
<dbReference type="Pfam" id="PF00550">
    <property type="entry name" value="PP-binding"/>
    <property type="match status" value="1"/>
</dbReference>
<dbReference type="InterPro" id="IPR055123">
    <property type="entry name" value="SpnB-like_Rossmann"/>
</dbReference>
<dbReference type="SMART" id="SM00822">
    <property type="entry name" value="PKS_KR"/>
    <property type="match status" value="1"/>
</dbReference>
<dbReference type="InterPro" id="IPR029058">
    <property type="entry name" value="AB_hydrolase_fold"/>
</dbReference>
<dbReference type="SUPFAM" id="SSF53474">
    <property type="entry name" value="alpha/beta-Hydrolases"/>
    <property type="match status" value="1"/>
</dbReference>
<evidence type="ECO:0000256" key="2">
    <source>
        <dbReference type="ARBA" id="ARBA00022553"/>
    </source>
</evidence>
<feature type="non-terminal residue" evidence="6">
    <location>
        <position position="1"/>
    </location>
</feature>
<dbReference type="GO" id="GO:0031177">
    <property type="term" value="F:phosphopantetheine binding"/>
    <property type="evidence" value="ECO:0007669"/>
    <property type="project" value="InterPro"/>
</dbReference>
<dbReference type="OrthoDB" id="4537517at2"/>
<evidence type="ECO:0000313" key="6">
    <source>
        <dbReference type="EMBL" id="SDL53403.1"/>
    </source>
</evidence>
<dbReference type="SUPFAM" id="SSF47336">
    <property type="entry name" value="ACP-like"/>
    <property type="match status" value="1"/>
</dbReference>
<evidence type="ECO:0000313" key="7">
    <source>
        <dbReference type="Proteomes" id="UP000199202"/>
    </source>
</evidence>
<feature type="region of interest" description="Disordered" evidence="4">
    <location>
        <begin position="25"/>
        <end position="47"/>
    </location>
</feature>
<dbReference type="InterPro" id="IPR057326">
    <property type="entry name" value="KR_dom"/>
</dbReference>
<evidence type="ECO:0000259" key="5">
    <source>
        <dbReference type="PROSITE" id="PS50075"/>
    </source>
</evidence>
<dbReference type="Pfam" id="PF08659">
    <property type="entry name" value="KR"/>
    <property type="match status" value="1"/>
</dbReference>
<dbReference type="PROSITE" id="PS00012">
    <property type="entry name" value="PHOSPHOPANTETHEINE"/>
    <property type="match status" value="1"/>
</dbReference>
<evidence type="ECO:0000256" key="1">
    <source>
        <dbReference type="ARBA" id="ARBA00022450"/>
    </source>
</evidence>
<dbReference type="SMART" id="SM00823">
    <property type="entry name" value="PKS_PP"/>
    <property type="match status" value="1"/>
</dbReference>
<dbReference type="InterPro" id="IPR013968">
    <property type="entry name" value="PKS_KR"/>
</dbReference>
<name>A0A1G9KV72_9ACTN</name>
<dbReference type="Pfam" id="PF00975">
    <property type="entry name" value="Thioesterase"/>
    <property type="match status" value="1"/>
</dbReference>
<protein>
    <submittedName>
        <fullName evidence="6">Thioesterase domain-containing protein</fullName>
    </submittedName>
</protein>
<feature type="compositionally biased region" description="Low complexity" evidence="4">
    <location>
        <begin position="442"/>
        <end position="463"/>
    </location>
</feature>
<dbReference type="Pfam" id="PF22953">
    <property type="entry name" value="SpnB_Rossmann"/>
    <property type="match status" value="1"/>
</dbReference>
<dbReference type="CDD" id="cd08956">
    <property type="entry name" value="KR_3_FAS_SDR_x"/>
    <property type="match status" value="1"/>
</dbReference>
<dbReference type="Gene3D" id="3.40.50.720">
    <property type="entry name" value="NAD(P)-binding Rossmann-like Domain"/>
    <property type="match status" value="1"/>
</dbReference>
<dbReference type="InterPro" id="IPR009081">
    <property type="entry name" value="PP-bd_ACP"/>
</dbReference>
<dbReference type="PANTHER" id="PTHR43775:SF51">
    <property type="entry name" value="INACTIVE PHENOLPHTHIOCEROL SYNTHESIS POLYKETIDE SYNTHASE TYPE I PKS1-RELATED"/>
    <property type="match status" value="1"/>
</dbReference>
<dbReference type="PROSITE" id="PS50075">
    <property type="entry name" value="CARRIER"/>
    <property type="match status" value="1"/>
</dbReference>
<sequence length="756" mass="77847">QAAVWGLVRAAQAEEPGRITLIDLDPRQQSARDAASSGGTPVAPDGETAALLRSGEPQVALRDDRLWAPRLERARLGEEPVAAWPVDGATLITGGTGGLGALLARHLVAEHGVRHLLLASRRGLDAPGAAELRDELTELGAEVTVAACDVADRDALTVLLEGIPGTHPLRAVVHTAGASANAVLADLTPELVDQVAGPKADAAWHLHELTQKHDLAEFVLFSSSASLVDNPGQGNYAAANAFLNALAEHRRAAGLPARTLAWGLWGGEAGMQRGLRDDDLARIRRWGMLPLPVDAGLTLFDAARRADAAVLAPIRLDPAAVRARADGVPALLQDLAPAVRRTAASGEIELEPLAALDPEERQERLVELVRRRVAQVLGHADPEPIEPEADLVGLGLDSLAAMELRNALNSDTGVRLPATAAFDYPTAGALARVLAEEIGPAPAAAAPGAPAAAANGQARPGPATAHGDGSATQELAGATETLSGLFRAAAAAGKIEEGMTLLHAAAAIRPQYDAADAPARTPVVLATGPRRPRLFCLNSPMAFGGPHQFVPLATEFREVRDLAVLPVPGFVREESLPASLDALVHGLARMVTGGAGVAAEPYALVGYSAGGVFAHALAGALTEAGQGPAAVILLDTHVPGAGESAGVWSSIVGGLLDREAVFGPFTAARLSAMGWYAALLSQWRPAELAAPTLFIRANQGVATPGGTAAGVGAGWSPVLTSGMAVREVAADHFSILESEARQTAAVIEEWLAQTSG</sequence>
<dbReference type="RefSeq" id="WP_143044091.1">
    <property type="nucleotide sequence ID" value="NZ_FNDJ01000027.1"/>
</dbReference>
<reference evidence="6 7" key="1">
    <citation type="submission" date="2016-10" db="EMBL/GenBank/DDBJ databases">
        <authorList>
            <person name="de Groot N.N."/>
        </authorList>
    </citation>
    <scope>NUCLEOTIDE SEQUENCE [LARGE SCALE GENOMIC DNA]</scope>
    <source>
        <strain evidence="6 7">CGMCC 4.6533</strain>
    </source>
</reference>
<dbReference type="Gene3D" id="3.40.50.1820">
    <property type="entry name" value="alpha/beta hydrolase"/>
    <property type="match status" value="1"/>
</dbReference>
<dbReference type="FunFam" id="1.10.1200.10:FF:000007">
    <property type="entry name" value="Probable polyketide synthase pks17"/>
    <property type="match status" value="1"/>
</dbReference>
<keyword evidence="7" id="KW-1185">Reference proteome</keyword>
<evidence type="ECO:0000256" key="3">
    <source>
        <dbReference type="ARBA" id="ARBA00022679"/>
    </source>
</evidence>
<dbReference type="Proteomes" id="UP000199202">
    <property type="component" value="Unassembled WGS sequence"/>
</dbReference>
<dbReference type="Gene3D" id="1.10.1200.10">
    <property type="entry name" value="ACP-like"/>
    <property type="match status" value="1"/>
</dbReference>
<dbReference type="AlphaFoldDB" id="A0A1G9KV72"/>
<dbReference type="InterPro" id="IPR020806">
    <property type="entry name" value="PKS_PP-bd"/>
</dbReference>
<keyword evidence="3" id="KW-0808">Transferase</keyword>
<keyword evidence="2" id="KW-0597">Phosphoprotein</keyword>
<dbReference type="InterPro" id="IPR006162">
    <property type="entry name" value="Ppantetheine_attach_site"/>
</dbReference>
<dbReference type="SUPFAM" id="SSF51735">
    <property type="entry name" value="NAD(P)-binding Rossmann-fold domains"/>
    <property type="match status" value="2"/>
</dbReference>
<organism evidence="6 7">
    <name type="scientific">Nonomuraea jiangxiensis</name>
    <dbReference type="NCBI Taxonomy" id="633440"/>
    <lineage>
        <taxon>Bacteria</taxon>
        <taxon>Bacillati</taxon>
        <taxon>Actinomycetota</taxon>
        <taxon>Actinomycetes</taxon>
        <taxon>Streptosporangiales</taxon>
        <taxon>Streptosporangiaceae</taxon>
        <taxon>Nonomuraea</taxon>
    </lineage>
</organism>
<dbReference type="EMBL" id="FNDJ01000027">
    <property type="protein sequence ID" value="SDL53403.1"/>
    <property type="molecule type" value="Genomic_DNA"/>
</dbReference>
<keyword evidence="1" id="KW-0596">Phosphopantetheine</keyword>
<dbReference type="STRING" id="633440.SAMN05421869_1271"/>
<dbReference type="InterPro" id="IPR050091">
    <property type="entry name" value="PKS_NRPS_Biosynth_Enz"/>
</dbReference>
<dbReference type="InterPro" id="IPR036291">
    <property type="entry name" value="NAD(P)-bd_dom_sf"/>
</dbReference>
<dbReference type="SMART" id="SM00824">
    <property type="entry name" value="PKS_TE"/>
    <property type="match status" value="1"/>
</dbReference>
<gene>
    <name evidence="6" type="ORF">SAMN05421869_1271</name>
</gene>
<dbReference type="SMART" id="SM01294">
    <property type="entry name" value="PKS_PP_betabranch"/>
    <property type="match status" value="1"/>
</dbReference>
<feature type="region of interest" description="Disordered" evidence="4">
    <location>
        <begin position="442"/>
        <end position="473"/>
    </location>
</feature>
<dbReference type="InterPro" id="IPR036736">
    <property type="entry name" value="ACP-like_sf"/>
</dbReference>
<dbReference type="GO" id="GO:0004312">
    <property type="term" value="F:fatty acid synthase activity"/>
    <property type="evidence" value="ECO:0007669"/>
    <property type="project" value="TreeGrafter"/>
</dbReference>
<proteinExistence type="predicted"/>
<accession>A0A1G9KV72</accession>
<dbReference type="PANTHER" id="PTHR43775">
    <property type="entry name" value="FATTY ACID SYNTHASE"/>
    <property type="match status" value="1"/>
</dbReference>
<dbReference type="GO" id="GO:0006633">
    <property type="term" value="P:fatty acid biosynthetic process"/>
    <property type="evidence" value="ECO:0007669"/>
    <property type="project" value="TreeGrafter"/>
</dbReference>
<dbReference type="InterPro" id="IPR001031">
    <property type="entry name" value="Thioesterase"/>
</dbReference>
<dbReference type="InterPro" id="IPR020802">
    <property type="entry name" value="TesA-like"/>
</dbReference>
<feature type="domain" description="Carrier" evidence="5">
    <location>
        <begin position="363"/>
        <end position="438"/>
    </location>
</feature>